<evidence type="ECO:0000313" key="2">
    <source>
        <dbReference type="EMBL" id="OYN92335.1"/>
    </source>
</evidence>
<name>A0A255ERW8_9ACTN</name>
<dbReference type="Pfam" id="PF03819">
    <property type="entry name" value="MazG"/>
    <property type="match status" value="1"/>
</dbReference>
<dbReference type="Proteomes" id="UP000216300">
    <property type="component" value="Unassembled WGS sequence"/>
</dbReference>
<dbReference type="GO" id="GO:0046061">
    <property type="term" value="P:dATP catabolic process"/>
    <property type="evidence" value="ECO:0007669"/>
    <property type="project" value="TreeGrafter"/>
</dbReference>
<dbReference type="GO" id="GO:0047429">
    <property type="term" value="F:nucleoside triphosphate diphosphatase activity"/>
    <property type="evidence" value="ECO:0007669"/>
    <property type="project" value="TreeGrafter"/>
</dbReference>
<accession>A0A255ERW8</accession>
<dbReference type="EMBL" id="NMVJ01000001">
    <property type="protein sequence ID" value="OYN92335.1"/>
    <property type="molecule type" value="Genomic_DNA"/>
</dbReference>
<comment type="caution">
    <text evidence="2">The sequence shown here is derived from an EMBL/GenBank/DDBJ whole genome shotgun (WGS) entry which is preliminary data.</text>
</comment>
<dbReference type="PANTHER" id="PTHR30522">
    <property type="entry name" value="NUCLEOSIDE TRIPHOSPHATE PYROPHOSPHOHYDROLASE"/>
    <property type="match status" value="1"/>
</dbReference>
<dbReference type="FunFam" id="1.10.287.1080:FF:000001">
    <property type="entry name" value="Nucleoside triphosphate pyrophosphohydrolase"/>
    <property type="match status" value="1"/>
</dbReference>
<keyword evidence="3" id="KW-1185">Reference proteome</keyword>
<reference evidence="2 3" key="1">
    <citation type="submission" date="2017-07" db="EMBL/GenBank/DDBJ databases">
        <title>Draft whole genome sequences of clinical Proprionibacteriaceae strains.</title>
        <authorList>
            <person name="Bernier A.-M."/>
            <person name="Bernard K."/>
            <person name="Domingo M.-C."/>
        </authorList>
    </citation>
    <scope>NUCLEOTIDE SEQUENCE [LARGE SCALE GENOMIC DNA]</scope>
    <source>
        <strain evidence="2 3">NML 150081</strain>
    </source>
</reference>
<proteinExistence type="predicted"/>
<evidence type="ECO:0000313" key="3">
    <source>
        <dbReference type="Proteomes" id="UP000216300"/>
    </source>
</evidence>
<dbReference type="SUPFAM" id="SSF101386">
    <property type="entry name" value="all-alpha NTP pyrophosphatases"/>
    <property type="match status" value="1"/>
</dbReference>
<dbReference type="OrthoDB" id="9808939at2"/>
<dbReference type="AlphaFoldDB" id="A0A255ERW8"/>
<dbReference type="GO" id="GO:0046076">
    <property type="term" value="P:dTTP catabolic process"/>
    <property type="evidence" value="ECO:0007669"/>
    <property type="project" value="TreeGrafter"/>
</dbReference>
<sequence length="216" mass="23524">MSETAGRGARHDRLPQPAASLQRLADVMHRLRRECPWDAQQTHESLVQYLIEETAEVVEAIEDANAGDLREELGDLLLQVYFHAELAAEQGRFDLAQVADAIADKLIGRHPHVFGDEDAPDDLDATWEARKKAEKGRRSALDGIALTAPVARANKVIARTRSHGLELDLPAEPVGDEVGAEILALIARAHASGIDADQSLRAALRALEARVVEAES</sequence>
<dbReference type="InterPro" id="IPR004518">
    <property type="entry name" value="MazG-like_dom"/>
</dbReference>
<dbReference type="CDD" id="cd11528">
    <property type="entry name" value="NTP-PPase_MazG_Nterm"/>
    <property type="match status" value="1"/>
</dbReference>
<dbReference type="RefSeq" id="WP_094452317.1">
    <property type="nucleotide sequence ID" value="NZ_NMVJ01000001.1"/>
</dbReference>
<organism evidence="2 3">
    <name type="scientific">Parenemella sanctibonifatiensis</name>
    <dbReference type="NCBI Taxonomy" id="2016505"/>
    <lineage>
        <taxon>Bacteria</taxon>
        <taxon>Bacillati</taxon>
        <taxon>Actinomycetota</taxon>
        <taxon>Actinomycetes</taxon>
        <taxon>Propionibacteriales</taxon>
        <taxon>Propionibacteriaceae</taxon>
        <taxon>Parenemella</taxon>
    </lineage>
</organism>
<dbReference type="GO" id="GO:0046052">
    <property type="term" value="P:UTP catabolic process"/>
    <property type="evidence" value="ECO:0007669"/>
    <property type="project" value="TreeGrafter"/>
</dbReference>
<feature type="domain" description="NTP pyrophosphohydrolase MazG-like" evidence="1">
    <location>
        <begin position="41"/>
        <end position="114"/>
    </location>
</feature>
<keyword evidence="2" id="KW-0378">Hydrolase</keyword>
<dbReference type="GO" id="GO:0046081">
    <property type="term" value="P:dUTP catabolic process"/>
    <property type="evidence" value="ECO:0007669"/>
    <property type="project" value="TreeGrafter"/>
</dbReference>
<dbReference type="PANTHER" id="PTHR30522:SF0">
    <property type="entry name" value="NUCLEOSIDE TRIPHOSPHATE PYROPHOSPHOHYDROLASE"/>
    <property type="match status" value="1"/>
</dbReference>
<dbReference type="GO" id="GO:0046047">
    <property type="term" value="P:TTP catabolic process"/>
    <property type="evidence" value="ECO:0007669"/>
    <property type="project" value="TreeGrafter"/>
</dbReference>
<protein>
    <submittedName>
        <fullName evidence="2">Nucleoside triphosphate pyrophosphohydrolase</fullName>
    </submittedName>
</protein>
<dbReference type="InterPro" id="IPR048015">
    <property type="entry name" value="NTP-PPase_MazG-like_N"/>
</dbReference>
<evidence type="ECO:0000259" key="1">
    <source>
        <dbReference type="Pfam" id="PF03819"/>
    </source>
</evidence>
<gene>
    <name evidence="2" type="ORF">CGZ91_02190</name>
</gene>
<dbReference type="Gene3D" id="1.10.287.1080">
    <property type="entry name" value="MazG-like"/>
    <property type="match status" value="1"/>
</dbReference>
<dbReference type="GO" id="GO:0006203">
    <property type="term" value="P:dGTP catabolic process"/>
    <property type="evidence" value="ECO:0007669"/>
    <property type="project" value="TreeGrafter"/>
</dbReference>
<dbReference type="InterPro" id="IPR011551">
    <property type="entry name" value="NTP_PyrPHydrolase_MazG"/>
</dbReference>
<dbReference type="GO" id="GO:0006950">
    <property type="term" value="P:response to stress"/>
    <property type="evidence" value="ECO:0007669"/>
    <property type="project" value="UniProtKB-ARBA"/>
</dbReference>